<keyword evidence="5" id="KW-1185">Reference proteome</keyword>
<organism evidence="4 5">
    <name type="scientific">Streptomyces thermolineatus</name>
    <dbReference type="NCBI Taxonomy" id="44033"/>
    <lineage>
        <taxon>Bacteria</taxon>
        <taxon>Bacillati</taxon>
        <taxon>Actinomycetota</taxon>
        <taxon>Actinomycetes</taxon>
        <taxon>Kitasatosporales</taxon>
        <taxon>Streptomycetaceae</taxon>
        <taxon>Streptomyces</taxon>
    </lineage>
</organism>
<feature type="transmembrane region" description="Helical" evidence="2">
    <location>
        <begin position="54"/>
        <end position="72"/>
    </location>
</feature>
<proteinExistence type="predicted"/>
<dbReference type="Proteomes" id="UP001501358">
    <property type="component" value="Unassembled WGS sequence"/>
</dbReference>
<feature type="transmembrane region" description="Helical" evidence="2">
    <location>
        <begin position="224"/>
        <end position="241"/>
    </location>
</feature>
<protein>
    <recommendedName>
        <fullName evidence="6">Transmembrane transport protein</fullName>
    </recommendedName>
</protein>
<evidence type="ECO:0000256" key="3">
    <source>
        <dbReference type="SAM" id="SignalP"/>
    </source>
</evidence>
<dbReference type="RefSeq" id="WP_344385551.1">
    <property type="nucleotide sequence ID" value="NZ_BAAATA010000041.1"/>
</dbReference>
<keyword evidence="3" id="KW-0732">Signal</keyword>
<evidence type="ECO:0000256" key="1">
    <source>
        <dbReference type="SAM" id="MobiDB-lite"/>
    </source>
</evidence>
<feature type="transmembrane region" description="Helical" evidence="2">
    <location>
        <begin position="326"/>
        <end position="346"/>
    </location>
</feature>
<keyword evidence="2" id="KW-1133">Transmembrane helix</keyword>
<evidence type="ECO:0000313" key="4">
    <source>
        <dbReference type="EMBL" id="GAA2507010.1"/>
    </source>
</evidence>
<keyword evidence="2" id="KW-0812">Transmembrane</keyword>
<feature type="chain" id="PRO_5047003274" description="Transmembrane transport protein" evidence="3">
    <location>
        <begin position="21"/>
        <end position="354"/>
    </location>
</feature>
<evidence type="ECO:0000256" key="2">
    <source>
        <dbReference type="SAM" id="Phobius"/>
    </source>
</evidence>
<accession>A0ABN3MRI1</accession>
<reference evidence="4 5" key="1">
    <citation type="journal article" date="2019" name="Int. J. Syst. Evol. Microbiol.">
        <title>The Global Catalogue of Microorganisms (GCM) 10K type strain sequencing project: providing services to taxonomists for standard genome sequencing and annotation.</title>
        <authorList>
            <consortium name="The Broad Institute Genomics Platform"/>
            <consortium name="The Broad Institute Genome Sequencing Center for Infectious Disease"/>
            <person name="Wu L."/>
            <person name="Ma J."/>
        </authorList>
    </citation>
    <scope>NUCLEOTIDE SEQUENCE [LARGE SCALE GENOMIC DNA]</scope>
    <source>
        <strain evidence="4 5">JCM 6307</strain>
    </source>
</reference>
<gene>
    <name evidence="4" type="ORF">GCM10010406_49510</name>
</gene>
<feature type="signal peptide" evidence="3">
    <location>
        <begin position="1"/>
        <end position="20"/>
    </location>
</feature>
<evidence type="ECO:0008006" key="6">
    <source>
        <dbReference type="Google" id="ProtNLM"/>
    </source>
</evidence>
<dbReference type="EMBL" id="BAAATA010000041">
    <property type="protein sequence ID" value="GAA2507010.1"/>
    <property type="molecule type" value="Genomic_DNA"/>
</dbReference>
<keyword evidence="2" id="KW-0472">Membrane</keyword>
<sequence>MNALTGGRAPAAPASSPASASVPASVPASGGTGGTGRRFRLRGVTWLVWRQHRAAYWTVLACTAMFTAWMLYRNALMTDHFVKVGGSGAAEEDRWEDSEPHLRALFDAARALGFVPVLAGVLLGAPLLADDLEKGTAKLALSQSVGRVRWLSVKLGLGALVIAASTSVLAAVFGRWWRQAASGGIVLPWASGHAFDNTGPVPMALALFTAAGGMAIGLLLRRTLLAMVVTLGFAVAVQFAWSGVRLGLGNTVTVTTRDGAGLAQFPDLPEGAHQLSAAHLTASGELLDTATCRTGQMGEPLAACLEAHRVVGWSVDYLPASQMHGMQWLGAAVLLALTAAVTAFVFRRVRRHPL</sequence>
<feature type="transmembrane region" description="Helical" evidence="2">
    <location>
        <begin position="150"/>
        <end position="173"/>
    </location>
</feature>
<evidence type="ECO:0000313" key="5">
    <source>
        <dbReference type="Proteomes" id="UP001501358"/>
    </source>
</evidence>
<name>A0ABN3MRI1_9ACTN</name>
<feature type="transmembrane region" description="Helical" evidence="2">
    <location>
        <begin position="201"/>
        <end position="219"/>
    </location>
</feature>
<feature type="compositionally biased region" description="Low complexity" evidence="1">
    <location>
        <begin position="9"/>
        <end position="29"/>
    </location>
</feature>
<feature type="region of interest" description="Disordered" evidence="1">
    <location>
        <begin position="1"/>
        <end position="34"/>
    </location>
</feature>
<feature type="transmembrane region" description="Helical" evidence="2">
    <location>
        <begin position="108"/>
        <end position="129"/>
    </location>
</feature>
<comment type="caution">
    <text evidence="4">The sequence shown here is derived from an EMBL/GenBank/DDBJ whole genome shotgun (WGS) entry which is preliminary data.</text>
</comment>